<dbReference type="OrthoDB" id="4232400at2759"/>
<dbReference type="AlphaFoldDB" id="A0A9P7B7U3"/>
<evidence type="ECO:0000313" key="3">
    <source>
        <dbReference type="Proteomes" id="UP000777482"/>
    </source>
</evidence>
<dbReference type="EMBL" id="PUHQ01000011">
    <property type="protein sequence ID" value="KAG0665002.1"/>
    <property type="molecule type" value="Genomic_DNA"/>
</dbReference>
<keyword evidence="3" id="KW-1185">Reference proteome</keyword>
<feature type="compositionally biased region" description="Pro residues" evidence="1">
    <location>
        <begin position="8"/>
        <end position="17"/>
    </location>
</feature>
<dbReference type="Proteomes" id="UP000777482">
    <property type="component" value="Unassembled WGS sequence"/>
</dbReference>
<evidence type="ECO:0000256" key="1">
    <source>
        <dbReference type="SAM" id="MobiDB-lite"/>
    </source>
</evidence>
<sequence length="77" mass="8560">MRSRAHPHSPPVSPAIPPAHACHRRPPTASHPKEREIVKKGWGTWTNFMQSYGLKAYDLDDIDEAKAILSAMAANED</sequence>
<accession>A0A9P7B7U3</accession>
<proteinExistence type="predicted"/>
<protein>
    <submittedName>
        <fullName evidence="2">Uncharacterized protein</fullName>
    </submittedName>
</protein>
<organism evidence="2 3">
    <name type="scientific">Rhodotorula mucilaginosa</name>
    <name type="common">Yeast</name>
    <name type="synonym">Rhodotorula rubra</name>
    <dbReference type="NCBI Taxonomy" id="5537"/>
    <lineage>
        <taxon>Eukaryota</taxon>
        <taxon>Fungi</taxon>
        <taxon>Dikarya</taxon>
        <taxon>Basidiomycota</taxon>
        <taxon>Pucciniomycotina</taxon>
        <taxon>Microbotryomycetes</taxon>
        <taxon>Sporidiobolales</taxon>
        <taxon>Sporidiobolaceae</taxon>
        <taxon>Rhodotorula</taxon>
    </lineage>
</organism>
<evidence type="ECO:0000313" key="2">
    <source>
        <dbReference type="EMBL" id="KAG0665002.1"/>
    </source>
</evidence>
<gene>
    <name evidence="2" type="ORF">C6P46_000628</name>
</gene>
<name>A0A9P7B7U3_RHOMI</name>
<feature type="region of interest" description="Disordered" evidence="1">
    <location>
        <begin position="1"/>
        <end position="36"/>
    </location>
</feature>
<reference evidence="2 3" key="1">
    <citation type="submission" date="2020-11" db="EMBL/GenBank/DDBJ databases">
        <title>Kefir isolates.</title>
        <authorList>
            <person name="Marcisauskas S."/>
            <person name="Kim Y."/>
            <person name="Blasche S."/>
        </authorList>
    </citation>
    <scope>NUCLEOTIDE SEQUENCE [LARGE SCALE GENOMIC DNA]</scope>
    <source>
        <strain evidence="2 3">KR</strain>
    </source>
</reference>
<comment type="caution">
    <text evidence="2">The sequence shown here is derived from an EMBL/GenBank/DDBJ whole genome shotgun (WGS) entry which is preliminary data.</text>
</comment>